<keyword evidence="3" id="KW-1185">Reference proteome</keyword>
<dbReference type="InterPro" id="IPR017946">
    <property type="entry name" value="PLC-like_Pdiesterase_TIM-brl"/>
</dbReference>
<dbReference type="AlphaFoldDB" id="A0A0A2MTF5"/>
<sequence length="228" mass="25407">MAAFLKIGHRGAKGHLPENTLASFAKSLELGANGIELDVHVCATGELVVIHDFTVDRVTNGSGEVHKMSLDQLKALTIDGEHSIPTLDEVFDRVGKQCFVNIEMKGRHTAKPVSEFIDRYVADKGYAYNDFIASSFQREELQVMSEINNKIPIGVLTQASVTQAWQWAVEFKAKAIHPHFTLLTESNVHKAQQAGLKVYTWTINEPEDIERIKAYGVDGIISDYPERL</sequence>
<dbReference type="eggNOG" id="COG0584">
    <property type="taxonomic scope" value="Bacteria"/>
</dbReference>
<dbReference type="GO" id="GO:0006629">
    <property type="term" value="P:lipid metabolic process"/>
    <property type="evidence" value="ECO:0007669"/>
    <property type="project" value="InterPro"/>
</dbReference>
<dbReference type="Pfam" id="PF03009">
    <property type="entry name" value="GDPD"/>
    <property type="match status" value="1"/>
</dbReference>
<evidence type="ECO:0000313" key="2">
    <source>
        <dbReference type="EMBL" id="KGO91515.1"/>
    </source>
</evidence>
<reference evidence="2 3" key="1">
    <citation type="submission" date="2013-09" db="EMBL/GenBank/DDBJ databases">
        <authorList>
            <person name="Zeng Z."/>
            <person name="Chen C."/>
        </authorList>
    </citation>
    <scope>NUCLEOTIDE SEQUENCE [LARGE SCALE GENOMIC DNA]</scope>
    <source>
        <strain evidence="2 3">WB 4.1-42</strain>
    </source>
</reference>
<proteinExistence type="predicted"/>
<comment type="caution">
    <text evidence="2">The sequence shown here is derived from an EMBL/GenBank/DDBJ whole genome shotgun (WGS) entry which is preliminary data.</text>
</comment>
<name>A0A0A2MTF5_9FLAO</name>
<dbReference type="GO" id="GO:0008081">
    <property type="term" value="F:phosphoric diester hydrolase activity"/>
    <property type="evidence" value="ECO:0007669"/>
    <property type="project" value="InterPro"/>
</dbReference>
<dbReference type="EMBL" id="JRLY01000018">
    <property type="protein sequence ID" value="KGO91515.1"/>
    <property type="molecule type" value="Genomic_DNA"/>
</dbReference>
<dbReference type="SUPFAM" id="SSF51695">
    <property type="entry name" value="PLC-like phosphodiesterases"/>
    <property type="match status" value="1"/>
</dbReference>
<organism evidence="2 3">
    <name type="scientific">Flavobacterium subsaxonicum WB 4.1-42 = DSM 21790</name>
    <dbReference type="NCBI Taxonomy" id="1121898"/>
    <lineage>
        <taxon>Bacteria</taxon>
        <taxon>Pseudomonadati</taxon>
        <taxon>Bacteroidota</taxon>
        <taxon>Flavobacteriia</taxon>
        <taxon>Flavobacteriales</taxon>
        <taxon>Flavobacteriaceae</taxon>
        <taxon>Flavobacterium</taxon>
    </lineage>
</organism>
<protein>
    <submittedName>
        <fullName evidence="2">Glycerophosphodiester phosphodiesterase</fullName>
    </submittedName>
</protein>
<evidence type="ECO:0000313" key="3">
    <source>
        <dbReference type="Proteomes" id="UP000030111"/>
    </source>
</evidence>
<dbReference type="RefSeq" id="WP_026991172.1">
    <property type="nucleotide sequence ID" value="NZ_AUGP01000025.1"/>
</dbReference>
<gene>
    <name evidence="2" type="ORF">Q766_17445</name>
</gene>
<dbReference type="Proteomes" id="UP000030111">
    <property type="component" value="Unassembled WGS sequence"/>
</dbReference>
<dbReference type="PANTHER" id="PTHR46211">
    <property type="entry name" value="GLYCEROPHOSPHORYL DIESTER PHOSPHODIESTERASE"/>
    <property type="match status" value="1"/>
</dbReference>
<dbReference type="STRING" id="1121898.GCA_000422725_02996"/>
<dbReference type="Gene3D" id="3.20.20.190">
    <property type="entry name" value="Phosphatidylinositol (PI) phosphodiesterase"/>
    <property type="match status" value="1"/>
</dbReference>
<dbReference type="InterPro" id="IPR030395">
    <property type="entry name" value="GP_PDE_dom"/>
</dbReference>
<dbReference type="PROSITE" id="PS51704">
    <property type="entry name" value="GP_PDE"/>
    <property type="match status" value="1"/>
</dbReference>
<feature type="domain" description="GP-PDE" evidence="1">
    <location>
        <begin position="4"/>
        <end position="228"/>
    </location>
</feature>
<dbReference type="PANTHER" id="PTHR46211:SF14">
    <property type="entry name" value="GLYCEROPHOSPHODIESTER PHOSPHODIESTERASE"/>
    <property type="match status" value="1"/>
</dbReference>
<dbReference type="OrthoDB" id="384721at2"/>
<evidence type="ECO:0000259" key="1">
    <source>
        <dbReference type="PROSITE" id="PS51704"/>
    </source>
</evidence>
<accession>A0A0A2MTF5</accession>